<dbReference type="Gene3D" id="2.40.70.10">
    <property type="entry name" value="Acid Proteases"/>
    <property type="match status" value="1"/>
</dbReference>
<protein>
    <submittedName>
        <fullName evidence="1">Uncharacterized protein</fullName>
    </submittedName>
</protein>
<dbReference type="EMBL" id="JAEPRA010000018">
    <property type="protein sequence ID" value="KAG2173556.1"/>
    <property type="molecule type" value="Genomic_DNA"/>
</dbReference>
<name>A0A8H7U794_9FUNG</name>
<proteinExistence type="predicted"/>
<dbReference type="Proteomes" id="UP000612746">
    <property type="component" value="Unassembled WGS sequence"/>
</dbReference>
<gene>
    <name evidence="1" type="ORF">INT44_007147</name>
</gene>
<evidence type="ECO:0000313" key="2">
    <source>
        <dbReference type="Proteomes" id="UP000612746"/>
    </source>
</evidence>
<dbReference type="AlphaFoldDB" id="A0A8H7U794"/>
<dbReference type="Pfam" id="PF13650">
    <property type="entry name" value="Asp_protease_2"/>
    <property type="match status" value="1"/>
</dbReference>
<reference evidence="1" key="1">
    <citation type="submission" date="2020-12" db="EMBL/GenBank/DDBJ databases">
        <title>Metabolic potential, ecology and presence of endohyphal bacteria is reflected in genomic diversity of Mucoromycotina.</title>
        <authorList>
            <person name="Muszewska A."/>
            <person name="Okrasinska A."/>
            <person name="Steczkiewicz K."/>
            <person name="Drgas O."/>
            <person name="Orlowska M."/>
            <person name="Perlinska-Lenart U."/>
            <person name="Aleksandrzak-Piekarczyk T."/>
            <person name="Szatraj K."/>
            <person name="Zielenkiewicz U."/>
            <person name="Pilsyk S."/>
            <person name="Malc E."/>
            <person name="Mieczkowski P."/>
            <person name="Kruszewska J.S."/>
            <person name="Biernat P."/>
            <person name="Pawlowska J."/>
        </authorList>
    </citation>
    <scope>NUCLEOTIDE SEQUENCE</scope>
    <source>
        <strain evidence="1">WA0000051536</strain>
    </source>
</reference>
<comment type="caution">
    <text evidence="1">The sequence shown here is derived from an EMBL/GenBank/DDBJ whole genome shotgun (WGS) entry which is preliminary data.</text>
</comment>
<dbReference type="CDD" id="cd00303">
    <property type="entry name" value="retropepsin_like"/>
    <property type="match status" value="1"/>
</dbReference>
<dbReference type="InterPro" id="IPR021109">
    <property type="entry name" value="Peptidase_aspartic_dom_sf"/>
</dbReference>
<evidence type="ECO:0000313" key="1">
    <source>
        <dbReference type="EMBL" id="KAG2173556.1"/>
    </source>
</evidence>
<organism evidence="1 2">
    <name type="scientific">Umbelopsis vinacea</name>
    <dbReference type="NCBI Taxonomy" id="44442"/>
    <lineage>
        <taxon>Eukaryota</taxon>
        <taxon>Fungi</taxon>
        <taxon>Fungi incertae sedis</taxon>
        <taxon>Mucoromycota</taxon>
        <taxon>Mucoromycotina</taxon>
        <taxon>Umbelopsidomycetes</taxon>
        <taxon>Umbelopsidales</taxon>
        <taxon>Umbelopsidaceae</taxon>
        <taxon>Umbelopsis</taxon>
    </lineage>
</organism>
<sequence>MWHCTFVDEVIYGSTLCDAWSKSKESLDAWEKGLEFDKQDGDVNDLAMWMEGLFLKLDIFNHRRRIKSLVRAMNPDLTFQLKVIYKSSRRVPQQVALKKKTSSSCINHYQPGKGTAEATDEAAAACHELTAQMKLFSVNLVITNCLTGNRSNSYRYSQQEIKSLPIPALFRLVTVHFEPIVLASYRPLVSTADVWAANGKRALSSTTVSNISRKPLVKRNRNVQDPGPMKPRKKRSPDAMVQVPLENLDIWESLCKTPAPLSYAHWIALDSSAAKSVQGGTRFLRSRARKKHMNQEVQGQVNFVDDDQEEELSGASDFDDYLFEDNDTSFVEQLTSCNPVDIGGHPLNAVPDTCASVSVISTALATRLGIQAIEDSLSLNGLLPIKQEAGRVCPNVNISIAGHHRPEHFVLQQRESDLLLLGMTFIKLPVNGEGHVNTENDVFLVSTTLMPSMVNNVDESLAETKKEAGSGDEPKFQQNLTSLVAAEDVMALLKEHKDVFVEHASPARVDVTEHETNPKSQVSCWAAEHNFDAHYQHGKLNPADSFPALLLYGMEMRTPSTWPAPRSNYGFLPRLWKDATLSGLRVKKSAKERYDKHVVLKQFQIGQLVKYLNPNPNTKFDDKFVGPYRVFKKLWNNTYLLASL</sequence>
<dbReference type="OrthoDB" id="5592268at2759"/>
<accession>A0A8H7U794</accession>
<keyword evidence="2" id="KW-1185">Reference proteome</keyword>